<dbReference type="EMBL" id="MN739234">
    <property type="protein sequence ID" value="QHS94850.1"/>
    <property type="molecule type" value="Genomic_DNA"/>
</dbReference>
<proteinExistence type="predicted"/>
<accession>A0A6C0BS15</accession>
<dbReference type="AlphaFoldDB" id="A0A6C0BS15"/>
<reference evidence="1" key="1">
    <citation type="journal article" date="2020" name="Nature">
        <title>Giant virus diversity and host interactions through global metagenomics.</title>
        <authorList>
            <person name="Schulz F."/>
            <person name="Roux S."/>
            <person name="Paez-Espino D."/>
            <person name="Jungbluth S."/>
            <person name="Walsh D.A."/>
            <person name="Denef V.J."/>
            <person name="McMahon K.D."/>
            <person name="Konstantinidis K.T."/>
            <person name="Eloe-Fadrosh E.A."/>
            <person name="Kyrpides N.C."/>
            <person name="Woyke T."/>
        </authorList>
    </citation>
    <scope>NUCLEOTIDE SEQUENCE</scope>
    <source>
        <strain evidence="1">GVMAG-M-3300018428-16</strain>
    </source>
</reference>
<evidence type="ECO:0000313" key="1">
    <source>
        <dbReference type="EMBL" id="QHS94850.1"/>
    </source>
</evidence>
<protein>
    <submittedName>
        <fullName evidence="1">Uncharacterized protein</fullName>
    </submittedName>
</protein>
<name>A0A6C0BS15_9ZZZZ</name>
<sequence>MFYNGDVIYIKKYIGDLLVTDTTNKYKIVHIYPKMTLYKGTIFHKIALLDNGIQIPMYTYNIISKERVFFIEHIPFFQRVASCCNNLF</sequence>
<organism evidence="1">
    <name type="scientific">viral metagenome</name>
    <dbReference type="NCBI Taxonomy" id="1070528"/>
    <lineage>
        <taxon>unclassified sequences</taxon>
        <taxon>metagenomes</taxon>
        <taxon>organismal metagenomes</taxon>
    </lineage>
</organism>